<feature type="transmembrane region" description="Helical" evidence="2">
    <location>
        <begin position="72"/>
        <end position="92"/>
    </location>
</feature>
<keyword evidence="4" id="KW-1185">Reference proteome</keyword>
<sequence>MGLLGAPLGLLWAVLAPATPVVKSGPGTAVYGQAQPEQPIAADGWFSLLGLGFGVLAALVVWMVLRRYRGPVGLIVVVTGGLAAALVAWQVGRRIGLGDYERLLDGAPDGTRLTKPPDLRAGGIDLVLGVLPVPHGNLLLPAFGAAAAYTLLAGWSRWPSLRPEPVPEPAWFAPPAGYPGGNALPPVGSPGGTVPPPVGIPEGTASPSVSSEPAAPWPAPPAAPAPPAPGAAEPPRG</sequence>
<evidence type="ECO:0000313" key="4">
    <source>
        <dbReference type="Proteomes" id="UP000262621"/>
    </source>
</evidence>
<organism evidence="3 4">
    <name type="scientific">Micromonospora craniellae</name>
    <dbReference type="NCBI Taxonomy" id="2294034"/>
    <lineage>
        <taxon>Bacteria</taxon>
        <taxon>Bacillati</taxon>
        <taxon>Actinomycetota</taxon>
        <taxon>Actinomycetes</taxon>
        <taxon>Micromonosporales</taxon>
        <taxon>Micromonosporaceae</taxon>
        <taxon>Micromonospora</taxon>
    </lineage>
</organism>
<feature type="compositionally biased region" description="Low complexity" evidence="1">
    <location>
        <begin position="200"/>
        <end position="214"/>
    </location>
</feature>
<dbReference type="EMBL" id="QVFU01000004">
    <property type="protein sequence ID" value="RFS47364.1"/>
    <property type="molecule type" value="Genomic_DNA"/>
</dbReference>
<keyword evidence="2" id="KW-0472">Membrane</keyword>
<keyword evidence="2" id="KW-1133">Transmembrane helix</keyword>
<evidence type="ECO:0000313" key="3">
    <source>
        <dbReference type="EMBL" id="RFS47364.1"/>
    </source>
</evidence>
<comment type="caution">
    <text evidence="3">The sequence shown here is derived from an EMBL/GenBank/DDBJ whole genome shotgun (WGS) entry which is preliminary data.</text>
</comment>
<reference evidence="3 4" key="1">
    <citation type="submission" date="2018-08" db="EMBL/GenBank/DDBJ databases">
        <title>Verrucosispora craniellae sp. nov., isolated from a marine sponge in the South China Sea.</title>
        <authorList>
            <person name="Li L."/>
            <person name="Lin H.W."/>
        </authorList>
    </citation>
    <scope>NUCLEOTIDE SEQUENCE [LARGE SCALE GENOMIC DNA]</scope>
    <source>
        <strain evidence="3 4">LHW63014</strain>
    </source>
</reference>
<gene>
    <name evidence="3" type="ORF">D0Q02_06545</name>
</gene>
<feature type="transmembrane region" description="Helical" evidence="2">
    <location>
        <begin position="44"/>
        <end position="65"/>
    </location>
</feature>
<feature type="compositionally biased region" description="Pro residues" evidence="1">
    <location>
        <begin position="215"/>
        <end position="229"/>
    </location>
</feature>
<keyword evidence="2" id="KW-0812">Transmembrane</keyword>
<evidence type="ECO:0000256" key="1">
    <source>
        <dbReference type="SAM" id="MobiDB-lite"/>
    </source>
</evidence>
<dbReference type="AlphaFoldDB" id="A0A372G395"/>
<feature type="region of interest" description="Disordered" evidence="1">
    <location>
        <begin position="179"/>
        <end position="237"/>
    </location>
</feature>
<evidence type="ECO:0000256" key="2">
    <source>
        <dbReference type="SAM" id="Phobius"/>
    </source>
</evidence>
<protein>
    <submittedName>
        <fullName evidence="3">DUF2567 domain-containing protein</fullName>
    </submittedName>
</protein>
<name>A0A372G395_9ACTN</name>
<dbReference type="OrthoDB" id="5188205at2"/>
<dbReference type="Proteomes" id="UP000262621">
    <property type="component" value="Unassembled WGS sequence"/>
</dbReference>
<proteinExistence type="predicted"/>
<accession>A0A372G395</accession>